<dbReference type="GO" id="GO:0000978">
    <property type="term" value="F:RNA polymerase II cis-regulatory region sequence-specific DNA binding"/>
    <property type="evidence" value="ECO:0007669"/>
    <property type="project" value="TreeGrafter"/>
</dbReference>
<evidence type="ECO:0000313" key="6">
    <source>
        <dbReference type="EMBL" id="KAK4517592.1"/>
    </source>
</evidence>
<dbReference type="SMART" id="SM00339">
    <property type="entry name" value="FH"/>
    <property type="match status" value="1"/>
</dbReference>
<dbReference type="PROSITE" id="PS00658">
    <property type="entry name" value="FORK_HEAD_2"/>
    <property type="match status" value="1"/>
</dbReference>
<gene>
    <name evidence="6" type="ORF">ATC70_000932</name>
</gene>
<accession>A0AAN7DHH9</accession>
<dbReference type="InterPro" id="IPR018122">
    <property type="entry name" value="TF_fork_head_CS_1"/>
</dbReference>
<dbReference type="PANTHER" id="PTHR11829">
    <property type="entry name" value="FORKHEAD BOX PROTEIN"/>
    <property type="match status" value="1"/>
</dbReference>
<dbReference type="PROSITE" id="PS50039">
    <property type="entry name" value="FORK_HEAD_3"/>
    <property type="match status" value="1"/>
</dbReference>
<evidence type="ECO:0000256" key="3">
    <source>
        <dbReference type="PROSITE-ProRule" id="PRU00089"/>
    </source>
</evidence>
<feature type="region of interest" description="Disordered" evidence="4">
    <location>
        <begin position="17"/>
        <end position="39"/>
    </location>
</feature>
<evidence type="ECO:0000256" key="2">
    <source>
        <dbReference type="ARBA" id="ARBA00023242"/>
    </source>
</evidence>
<dbReference type="RefSeq" id="XP_064684258.1">
    <property type="nucleotide sequence ID" value="XM_064820338.1"/>
</dbReference>
<dbReference type="InterPro" id="IPR036388">
    <property type="entry name" value="WH-like_DNA-bd_sf"/>
</dbReference>
<dbReference type="InterPro" id="IPR036390">
    <property type="entry name" value="WH_DNA-bd_sf"/>
</dbReference>
<evidence type="ECO:0000256" key="1">
    <source>
        <dbReference type="ARBA" id="ARBA00023125"/>
    </source>
</evidence>
<dbReference type="AlphaFoldDB" id="A0AAN7DHH9"/>
<keyword evidence="7" id="KW-1185">Reference proteome</keyword>
<feature type="domain" description="Fork-head" evidence="5">
    <location>
        <begin position="84"/>
        <end position="186"/>
    </location>
</feature>
<comment type="caution">
    <text evidence="6">The sequence shown here is derived from an EMBL/GenBank/DDBJ whole genome shotgun (WGS) entry which is preliminary data.</text>
</comment>
<feature type="compositionally biased region" description="Pro residues" evidence="4">
    <location>
        <begin position="446"/>
        <end position="456"/>
    </location>
</feature>
<dbReference type="InterPro" id="IPR050211">
    <property type="entry name" value="FOX_domain-containing"/>
</dbReference>
<name>A0AAN7DHH9_9FUNG</name>
<dbReference type="Pfam" id="PF00250">
    <property type="entry name" value="Forkhead"/>
    <property type="match status" value="1"/>
</dbReference>
<feature type="compositionally biased region" description="Low complexity" evidence="4">
    <location>
        <begin position="26"/>
        <end position="35"/>
    </location>
</feature>
<dbReference type="FunFam" id="1.10.10.10:FF:000135">
    <property type="entry name" value="forkhead box protein G1"/>
    <property type="match status" value="1"/>
</dbReference>
<dbReference type="EMBL" id="JASEJX010000013">
    <property type="protein sequence ID" value="KAK4517592.1"/>
    <property type="molecule type" value="Genomic_DNA"/>
</dbReference>
<dbReference type="PROSITE" id="PS00657">
    <property type="entry name" value="FORK_HEAD_1"/>
    <property type="match status" value="1"/>
</dbReference>
<proteinExistence type="predicted"/>
<evidence type="ECO:0000313" key="7">
    <source>
        <dbReference type="Proteomes" id="UP001304243"/>
    </source>
</evidence>
<organism evidence="6 7">
    <name type="scientific">Mucor velutinosus</name>
    <dbReference type="NCBI Taxonomy" id="708070"/>
    <lineage>
        <taxon>Eukaryota</taxon>
        <taxon>Fungi</taxon>
        <taxon>Fungi incertae sedis</taxon>
        <taxon>Mucoromycota</taxon>
        <taxon>Mucoromycotina</taxon>
        <taxon>Mucoromycetes</taxon>
        <taxon>Mucorales</taxon>
        <taxon>Mucorineae</taxon>
        <taxon>Mucoraceae</taxon>
        <taxon>Mucor</taxon>
    </lineage>
</organism>
<dbReference type="GeneID" id="89944634"/>
<feature type="region of interest" description="Disordered" evidence="4">
    <location>
        <begin position="411"/>
        <end position="467"/>
    </location>
</feature>
<dbReference type="PANTHER" id="PTHR11829:SF343">
    <property type="entry name" value="FORK-HEAD DOMAIN-CONTAINING PROTEIN"/>
    <property type="match status" value="1"/>
</dbReference>
<keyword evidence="1 3" id="KW-0238">DNA-binding</keyword>
<protein>
    <recommendedName>
        <fullName evidence="5">Fork-head domain-containing protein</fullName>
    </recommendedName>
</protein>
<dbReference type="GO" id="GO:0005634">
    <property type="term" value="C:nucleus"/>
    <property type="evidence" value="ECO:0007669"/>
    <property type="project" value="UniProtKB-SubCell"/>
</dbReference>
<keyword evidence="2 3" id="KW-0539">Nucleus</keyword>
<feature type="region of interest" description="Disordered" evidence="4">
    <location>
        <begin position="214"/>
        <end position="233"/>
    </location>
</feature>
<dbReference type="InterPro" id="IPR001766">
    <property type="entry name" value="Fork_head_dom"/>
</dbReference>
<dbReference type="Proteomes" id="UP001304243">
    <property type="component" value="Unassembled WGS sequence"/>
</dbReference>
<dbReference type="Gene3D" id="1.10.10.10">
    <property type="entry name" value="Winged helix-like DNA-binding domain superfamily/Winged helix DNA-binding domain"/>
    <property type="match status" value="1"/>
</dbReference>
<feature type="DNA-binding region" description="Fork-head" evidence="3">
    <location>
        <begin position="84"/>
        <end position="186"/>
    </location>
</feature>
<dbReference type="CDD" id="cd00059">
    <property type="entry name" value="FH_FOX"/>
    <property type="match status" value="1"/>
</dbReference>
<feature type="compositionally biased region" description="Polar residues" evidence="4">
    <location>
        <begin position="418"/>
        <end position="440"/>
    </location>
</feature>
<evidence type="ECO:0000259" key="5">
    <source>
        <dbReference type="PROSITE" id="PS50039"/>
    </source>
</evidence>
<sequence>MSDYCFQPNKAFSIVHENQRHPSPPSQQQQQQPQKKPNELKFKIESVGIHPEDDDDLDMCPARVRPSWPKQIIPWWVPSHPKEKPPYSYATLIAHAILASKDGRLTLNDIYTWISKNYPTFSVGNGGWQNSIRHNLSLNKKWFYKIDRRPTQANPGKGCYWTLIAGTEQIFIDNLTQEGGHSRKHHDIGLTAELSIGQRRGACYYNHSNAVTPTTPTTPSSINLDTPPPTPTKPLLSPLYTTFRMVDMTPKTADSGSAVAALDDSDNDSGVDVGNEYVDRKHFRKRRRTNTVPAARIPSNTTTTTTTATSGATATTPIMTFDMEQLHVNNHHQRMMYGTPTSACVPSLEGVNYEINHWVEHSLAYANHQRPQPWMAPMQQANTSSWKRQHPITIHLDDEEVTQKYLHFEDDEEEHHSTQNNHTNLMPTTSLNSNDLSFNTLYPSHSLPPPPPPPPQHQSSSYNNMPLQPHYQLSQFVSMQDILYS</sequence>
<dbReference type="PRINTS" id="PR00053">
    <property type="entry name" value="FORKHEAD"/>
</dbReference>
<evidence type="ECO:0000256" key="4">
    <source>
        <dbReference type="SAM" id="MobiDB-lite"/>
    </source>
</evidence>
<dbReference type="SUPFAM" id="SSF46785">
    <property type="entry name" value="Winged helix' DNA-binding domain"/>
    <property type="match status" value="1"/>
</dbReference>
<dbReference type="InterPro" id="IPR030456">
    <property type="entry name" value="TF_fork_head_CS_2"/>
</dbReference>
<comment type="subcellular location">
    <subcellularLocation>
        <location evidence="3">Nucleus</location>
    </subcellularLocation>
</comment>
<reference evidence="6 7" key="1">
    <citation type="submission" date="2022-11" db="EMBL/GenBank/DDBJ databases">
        <title>Mucor velutinosus strain NIH1002 WGS.</title>
        <authorList>
            <person name="Subramanian P."/>
            <person name="Mullikin J.C."/>
            <person name="Segre J.A."/>
            <person name="Zelazny A.M."/>
        </authorList>
    </citation>
    <scope>NUCLEOTIDE SEQUENCE [LARGE SCALE GENOMIC DNA]</scope>
    <source>
        <strain evidence="6 7">NIH1002</strain>
    </source>
</reference>
<dbReference type="GO" id="GO:0000981">
    <property type="term" value="F:DNA-binding transcription factor activity, RNA polymerase II-specific"/>
    <property type="evidence" value="ECO:0007669"/>
    <property type="project" value="TreeGrafter"/>
</dbReference>